<sequence length="66" mass="7142">PRLRLLSIIQPMLLQNARDNASSNVSLVMYTTRMDVLCVYAAPTISASGSSLVRGNLMPPDVQHAS</sequence>
<proteinExistence type="predicted"/>
<gene>
    <name evidence="1" type="primary">ORF10822</name>
</gene>
<feature type="non-terminal residue" evidence="1">
    <location>
        <position position="1"/>
    </location>
</feature>
<protein>
    <submittedName>
        <fullName evidence="1">Uncharacterized protein</fullName>
    </submittedName>
</protein>
<evidence type="ECO:0000313" key="1">
    <source>
        <dbReference type="EMBL" id="CEK50462.1"/>
    </source>
</evidence>
<dbReference type="EMBL" id="HACG01003597">
    <property type="protein sequence ID" value="CEK50462.1"/>
    <property type="molecule type" value="Transcribed_RNA"/>
</dbReference>
<name>A0A0B6Y2H2_9EUPU</name>
<organism evidence="1">
    <name type="scientific">Arion vulgaris</name>
    <dbReference type="NCBI Taxonomy" id="1028688"/>
    <lineage>
        <taxon>Eukaryota</taxon>
        <taxon>Metazoa</taxon>
        <taxon>Spiralia</taxon>
        <taxon>Lophotrochozoa</taxon>
        <taxon>Mollusca</taxon>
        <taxon>Gastropoda</taxon>
        <taxon>Heterobranchia</taxon>
        <taxon>Euthyneura</taxon>
        <taxon>Panpulmonata</taxon>
        <taxon>Eupulmonata</taxon>
        <taxon>Stylommatophora</taxon>
        <taxon>Helicina</taxon>
        <taxon>Arionoidea</taxon>
        <taxon>Arionidae</taxon>
        <taxon>Arion</taxon>
    </lineage>
</organism>
<feature type="non-terminal residue" evidence="1">
    <location>
        <position position="66"/>
    </location>
</feature>
<dbReference type="AlphaFoldDB" id="A0A0B6Y2H2"/>
<accession>A0A0B6Y2H2</accession>
<reference evidence="1" key="1">
    <citation type="submission" date="2014-12" db="EMBL/GenBank/DDBJ databases">
        <title>Insight into the proteome of Arion vulgaris.</title>
        <authorList>
            <person name="Aradska J."/>
            <person name="Bulat T."/>
            <person name="Smidak R."/>
            <person name="Sarate P."/>
            <person name="Gangsoo J."/>
            <person name="Sialana F."/>
            <person name="Bilban M."/>
            <person name="Lubec G."/>
        </authorList>
    </citation>
    <scope>NUCLEOTIDE SEQUENCE</scope>
    <source>
        <tissue evidence="1">Skin</tissue>
    </source>
</reference>